<gene>
    <name evidence="1" type="ORF">OSH00_09630</name>
</gene>
<proteinExistence type="predicted"/>
<comment type="caution">
    <text evidence="1">The sequence shown here is derived from an EMBL/GenBank/DDBJ whole genome shotgun (WGS) entry which is preliminary data.</text>
</comment>
<reference evidence="1" key="1">
    <citation type="submission" date="2022-11" db="EMBL/GenBank/DDBJ databases">
        <title>Biodiversity and phylogenetic relationships of bacteria.</title>
        <authorList>
            <person name="Machado R.A.R."/>
            <person name="Bhat A."/>
            <person name="Loulou A."/>
            <person name="Kallel S."/>
        </authorList>
    </citation>
    <scope>NUCLEOTIDE SEQUENCE</scope>
    <source>
        <strain evidence="1">A-IN1</strain>
    </source>
</reference>
<protein>
    <submittedName>
        <fullName evidence="1">Uncharacterized protein</fullName>
    </submittedName>
</protein>
<name>A0A9X3DTX9_9GAMM</name>
<evidence type="ECO:0000313" key="2">
    <source>
        <dbReference type="Proteomes" id="UP001146019"/>
    </source>
</evidence>
<dbReference type="RefSeq" id="WP_266130239.1">
    <property type="nucleotide sequence ID" value="NZ_JAPKMY010000004.1"/>
</dbReference>
<organism evidence="1 2">
    <name type="scientific">Acinetobacter nematophilus</name>
    <dbReference type="NCBI Taxonomy" id="2994642"/>
    <lineage>
        <taxon>Bacteria</taxon>
        <taxon>Pseudomonadati</taxon>
        <taxon>Pseudomonadota</taxon>
        <taxon>Gammaproteobacteria</taxon>
        <taxon>Moraxellales</taxon>
        <taxon>Moraxellaceae</taxon>
        <taxon>Acinetobacter</taxon>
    </lineage>
</organism>
<keyword evidence="2" id="KW-1185">Reference proteome</keyword>
<accession>A0A9X3DTX9</accession>
<evidence type="ECO:0000313" key="1">
    <source>
        <dbReference type="EMBL" id="MCX5468005.1"/>
    </source>
</evidence>
<dbReference type="EMBL" id="JAPKMY010000004">
    <property type="protein sequence ID" value="MCX5468005.1"/>
    <property type="molecule type" value="Genomic_DNA"/>
</dbReference>
<dbReference type="AlphaFoldDB" id="A0A9X3DTX9"/>
<dbReference type="Proteomes" id="UP001146019">
    <property type="component" value="Unassembled WGS sequence"/>
</dbReference>
<sequence>MSTKSALHDTVRKSKATFKFGMDDDKAIEAWHPKLKHVQTYLFNEFKGWRRMGIILTALMSVIPQMKTSSRILMYQIK</sequence>